<keyword evidence="6" id="KW-0969">Cilium</keyword>
<dbReference type="InterPro" id="IPR001624">
    <property type="entry name" value="FliE"/>
</dbReference>
<comment type="subcellular location">
    <subcellularLocation>
        <location evidence="1 4">Bacterial flagellum basal body</location>
    </subcellularLocation>
</comment>
<keyword evidence="6" id="KW-0282">Flagellum</keyword>
<keyword evidence="7" id="KW-1185">Reference proteome</keyword>
<organism evidence="6 7">
    <name type="scientific">Tibeticola sediminis</name>
    <dbReference type="NCBI Taxonomy" id="1917811"/>
    <lineage>
        <taxon>Bacteria</taxon>
        <taxon>Pseudomonadati</taxon>
        <taxon>Pseudomonadota</taxon>
        <taxon>Betaproteobacteria</taxon>
        <taxon>Burkholderiales</taxon>
        <taxon>Comamonadaceae</taxon>
        <taxon>Tibeticola</taxon>
    </lineage>
</organism>
<comment type="caution">
    <text evidence="6">The sequence shown here is derived from an EMBL/GenBank/DDBJ whole genome shotgun (WGS) entry which is preliminary data.</text>
</comment>
<dbReference type="GO" id="GO:0071973">
    <property type="term" value="P:bacterial-type flagellum-dependent cell motility"/>
    <property type="evidence" value="ECO:0007669"/>
    <property type="project" value="InterPro"/>
</dbReference>
<evidence type="ECO:0000256" key="3">
    <source>
        <dbReference type="ARBA" id="ARBA00023143"/>
    </source>
</evidence>
<evidence type="ECO:0000313" key="6">
    <source>
        <dbReference type="EMBL" id="RPE70575.1"/>
    </source>
</evidence>
<evidence type="ECO:0000256" key="1">
    <source>
        <dbReference type="ARBA" id="ARBA00004117"/>
    </source>
</evidence>
<evidence type="ECO:0000256" key="5">
    <source>
        <dbReference type="NCBIfam" id="TIGR00205"/>
    </source>
</evidence>
<dbReference type="HAMAP" id="MF_00724">
    <property type="entry name" value="FliE"/>
    <property type="match status" value="1"/>
</dbReference>
<dbReference type="GO" id="GO:0009425">
    <property type="term" value="C:bacterial-type flagellum basal body"/>
    <property type="evidence" value="ECO:0007669"/>
    <property type="project" value="UniProtKB-SubCell"/>
</dbReference>
<comment type="similarity">
    <text evidence="2 4">Belongs to the FliE family.</text>
</comment>
<keyword evidence="3 4" id="KW-0975">Bacterial flagellum</keyword>
<dbReference type="PANTHER" id="PTHR34653:SF1">
    <property type="entry name" value="FLAGELLAR HOOK-BASAL BODY COMPLEX PROTEIN FLIE"/>
    <property type="match status" value="1"/>
</dbReference>
<dbReference type="Proteomes" id="UP000272193">
    <property type="component" value="Unassembled WGS sequence"/>
</dbReference>
<dbReference type="Pfam" id="PF02049">
    <property type="entry name" value="FliE"/>
    <property type="match status" value="1"/>
</dbReference>
<proteinExistence type="inferred from homology"/>
<dbReference type="EMBL" id="RKQL01000002">
    <property type="protein sequence ID" value="RPE70575.1"/>
    <property type="molecule type" value="Genomic_DNA"/>
</dbReference>
<keyword evidence="6" id="KW-0966">Cell projection</keyword>
<dbReference type="AlphaFoldDB" id="A0A3N4UPN9"/>
<dbReference type="RefSeq" id="WP_124221314.1">
    <property type="nucleotide sequence ID" value="NZ_RKQL01000002.1"/>
</dbReference>
<accession>A0A3N4UPN9</accession>
<protein>
    <recommendedName>
        <fullName evidence="4 5">Flagellar hook-basal body complex protein FliE</fullName>
    </recommendedName>
</protein>
<dbReference type="OrthoDB" id="8909229at2"/>
<dbReference type="PRINTS" id="PR01006">
    <property type="entry name" value="FLGHOOKFLIE"/>
</dbReference>
<dbReference type="GO" id="GO:0005198">
    <property type="term" value="F:structural molecule activity"/>
    <property type="evidence" value="ECO:0007669"/>
    <property type="project" value="UniProtKB-UniRule"/>
</dbReference>
<dbReference type="PANTHER" id="PTHR34653">
    <property type="match status" value="1"/>
</dbReference>
<dbReference type="NCBIfam" id="TIGR00205">
    <property type="entry name" value="fliE"/>
    <property type="match status" value="1"/>
</dbReference>
<gene>
    <name evidence="4" type="primary">fliE</name>
    <name evidence="6" type="ORF">EDC62_1057</name>
</gene>
<dbReference type="GO" id="GO:0003774">
    <property type="term" value="F:cytoskeletal motor activity"/>
    <property type="evidence" value="ECO:0007669"/>
    <property type="project" value="InterPro"/>
</dbReference>
<name>A0A3N4UPN9_9BURK</name>
<reference evidence="6 7" key="1">
    <citation type="submission" date="2018-11" db="EMBL/GenBank/DDBJ databases">
        <title>Genomic Encyclopedia of Type Strains, Phase IV (KMG-IV): sequencing the most valuable type-strain genomes for metagenomic binning, comparative biology and taxonomic classification.</title>
        <authorList>
            <person name="Goeker M."/>
        </authorList>
    </citation>
    <scope>NUCLEOTIDE SEQUENCE [LARGE SCALE GENOMIC DNA]</scope>
    <source>
        <strain evidence="6 7">DSM 101684</strain>
    </source>
</reference>
<sequence length="111" mass="11458">MNVDRMQSVLVQLRSLAAEASGSIAKEASSAGAATTGVASFAQSLQGAVEALNQGLQSAEALQQRFSAGATDVELSDVMLATQKAGIAFQAALQVRNKLVSAYQDIMNIQA</sequence>
<evidence type="ECO:0000256" key="2">
    <source>
        <dbReference type="ARBA" id="ARBA00009272"/>
    </source>
</evidence>
<evidence type="ECO:0000313" key="7">
    <source>
        <dbReference type="Proteomes" id="UP000272193"/>
    </source>
</evidence>
<evidence type="ECO:0000256" key="4">
    <source>
        <dbReference type="HAMAP-Rule" id="MF_00724"/>
    </source>
</evidence>